<evidence type="ECO:0008006" key="4">
    <source>
        <dbReference type="Google" id="ProtNLM"/>
    </source>
</evidence>
<sequence>VSTVGAYVGCLADKGTCQPSSVASYLAPIRKRHLAGGYTSPTAHHSVREALKGYTNEWLDAAGAAKTKRCALPAPLAGRLARRAARAPDHRTFLRLTAVVTQSLWGRRARDILGLRVGALRCLASGAVHFQITRSKTNSRRPGRERPVHVYPTSPFAAPDYPVLNLHLLPAWHRRSGSPASAFLFASFSSSSPGSTLSAWLRDGLAALNVAAPSAGLGLDALAQFAGLSRDVLLGNYLDALAPSSPEAHLFFVRLLPPPVALPARAAVLPL</sequence>
<dbReference type="Proteomes" id="UP000218209">
    <property type="component" value="Unassembled WGS sequence"/>
</dbReference>
<dbReference type="GO" id="GO:0003677">
    <property type="term" value="F:DNA binding"/>
    <property type="evidence" value="ECO:0007669"/>
    <property type="project" value="UniProtKB-KW"/>
</dbReference>
<accession>A0A1X6PD18</accession>
<evidence type="ECO:0000313" key="3">
    <source>
        <dbReference type="Proteomes" id="UP000218209"/>
    </source>
</evidence>
<evidence type="ECO:0000313" key="2">
    <source>
        <dbReference type="EMBL" id="OSX78767.1"/>
    </source>
</evidence>
<dbReference type="GO" id="GO:0015074">
    <property type="term" value="P:DNA integration"/>
    <property type="evidence" value="ECO:0007669"/>
    <property type="project" value="InterPro"/>
</dbReference>
<evidence type="ECO:0000256" key="1">
    <source>
        <dbReference type="ARBA" id="ARBA00023125"/>
    </source>
</evidence>
<dbReference type="InterPro" id="IPR013762">
    <property type="entry name" value="Integrase-like_cat_sf"/>
</dbReference>
<proteinExistence type="predicted"/>
<dbReference type="EMBL" id="KV918805">
    <property type="protein sequence ID" value="OSX78767.1"/>
    <property type="molecule type" value="Genomic_DNA"/>
</dbReference>
<organism evidence="2 3">
    <name type="scientific">Porphyra umbilicalis</name>
    <name type="common">Purple laver</name>
    <name type="synonym">Red alga</name>
    <dbReference type="NCBI Taxonomy" id="2786"/>
    <lineage>
        <taxon>Eukaryota</taxon>
        <taxon>Rhodophyta</taxon>
        <taxon>Bangiophyceae</taxon>
        <taxon>Bangiales</taxon>
        <taxon>Bangiaceae</taxon>
        <taxon>Porphyra</taxon>
    </lineage>
</organism>
<gene>
    <name evidence="2" type="ORF">BU14_0099s0032</name>
</gene>
<feature type="non-terminal residue" evidence="2">
    <location>
        <position position="1"/>
    </location>
</feature>
<dbReference type="Gene3D" id="1.10.150.130">
    <property type="match status" value="1"/>
</dbReference>
<dbReference type="AlphaFoldDB" id="A0A1X6PD18"/>
<keyword evidence="1" id="KW-0238">DNA-binding</keyword>
<name>A0A1X6PD18_PORUM</name>
<dbReference type="SUPFAM" id="SSF47823">
    <property type="entry name" value="lambda integrase-like, N-terminal domain"/>
    <property type="match status" value="1"/>
</dbReference>
<dbReference type="GO" id="GO:0006310">
    <property type="term" value="P:DNA recombination"/>
    <property type="evidence" value="ECO:0007669"/>
    <property type="project" value="InterPro"/>
</dbReference>
<protein>
    <recommendedName>
        <fullName evidence="4">Tyr recombinase domain-containing protein</fullName>
    </recommendedName>
</protein>
<dbReference type="InterPro" id="IPR010998">
    <property type="entry name" value="Integrase_recombinase_N"/>
</dbReference>
<dbReference type="Gene3D" id="1.10.443.10">
    <property type="entry name" value="Intergrase catalytic core"/>
    <property type="match status" value="1"/>
</dbReference>
<reference evidence="2 3" key="1">
    <citation type="submission" date="2017-03" db="EMBL/GenBank/DDBJ databases">
        <title>WGS assembly of Porphyra umbilicalis.</title>
        <authorList>
            <person name="Brawley S.H."/>
            <person name="Blouin N.A."/>
            <person name="Ficko-Blean E."/>
            <person name="Wheeler G.L."/>
            <person name="Lohr M."/>
            <person name="Goodson H.V."/>
            <person name="Jenkins J.W."/>
            <person name="Blaby-Haas C.E."/>
            <person name="Helliwell K.E."/>
            <person name="Chan C."/>
            <person name="Marriage T."/>
            <person name="Bhattacharya D."/>
            <person name="Klein A.S."/>
            <person name="Badis Y."/>
            <person name="Brodie J."/>
            <person name="Cao Y."/>
            <person name="Collen J."/>
            <person name="Dittami S.M."/>
            <person name="Gachon C.M."/>
            <person name="Green B.R."/>
            <person name="Karpowicz S."/>
            <person name="Kim J.W."/>
            <person name="Kudahl U."/>
            <person name="Lin S."/>
            <person name="Michel G."/>
            <person name="Mittag M."/>
            <person name="Olson B.J."/>
            <person name="Pangilinan J."/>
            <person name="Peng Y."/>
            <person name="Qiu H."/>
            <person name="Shu S."/>
            <person name="Singer J.T."/>
            <person name="Smith A.G."/>
            <person name="Sprecher B.N."/>
            <person name="Wagner V."/>
            <person name="Wang W."/>
            <person name="Wang Z.-Y."/>
            <person name="Yan J."/>
            <person name="Yarish C."/>
            <person name="Zoeuner-Riek S."/>
            <person name="Zhuang Y."/>
            <person name="Zou Y."/>
            <person name="Lindquist E.A."/>
            <person name="Grimwood J."/>
            <person name="Barry K."/>
            <person name="Rokhsar D.S."/>
            <person name="Schmutz J."/>
            <person name="Stiller J.W."/>
            <person name="Grossman A.R."/>
            <person name="Prochnik S.E."/>
        </authorList>
    </citation>
    <scope>NUCLEOTIDE SEQUENCE [LARGE SCALE GENOMIC DNA]</scope>
    <source>
        <strain evidence="2">4086291</strain>
    </source>
</reference>
<keyword evidence="3" id="KW-1185">Reference proteome</keyword>